<name>A0ABR0HEV3_9PEZI</name>
<keyword evidence="3" id="KW-1185">Reference proteome</keyword>
<protein>
    <submittedName>
        <fullName evidence="2">Uncharacterized protein</fullName>
    </submittedName>
</protein>
<feature type="region of interest" description="Disordered" evidence="1">
    <location>
        <begin position="1"/>
        <end position="20"/>
    </location>
</feature>
<dbReference type="RefSeq" id="XP_062766378.1">
    <property type="nucleotide sequence ID" value="XM_062905696.1"/>
</dbReference>
<proteinExistence type="predicted"/>
<feature type="compositionally biased region" description="Pro residues" evidence="1">
    <location>
        <begin position="164"/>
        <end position="176"/>
    </location>
</feature>
<organism evidence="2 3">
    <name type="scientific">Podospora pseudopauciseta</name>
    <dbReference type="NCBI Taxonomy" id="2093780"/>
    <lineage>
        <taxon>Eukaryota</taxon>
        <taxon>Fungi</taxon>
        <taxon>Dikarya</taxon>
        <taxon>Ascomycota</taxon>
        <taxon>Pezizomycotina</taxon>
        <taxon>Sordariomycetes</taxon>
        <taxon>Sordariomycetidae</taxon>
        <taxon>Sordariales</taxon>
        <taxon>Podosporaceae</taxon>
        <taxon>Podospora</taxon>
    </lineage>
</organism>
<evidence type="ECO:0000256" key="1">
    <source>
        <dbReference type="SAM" id="MobiDB-lite"/>
    </source>
</evidence>
<comment type="caution">
    <text evidence="2">The sequence shown here is derived from an EMBL/GenBank/DDBJ whole genome shotgun (WGS) entry which is preliminary data.</text>
</comment>
<accession>A0ABR0HEV3</accession>
<gene>
    <name evidence="2" type="ORF">QC763_0046670</name>
</gene>
<reference evidence="2 3" key="1">
    <citation type="journal article" date="2023" name="bioRxiv">
        <title>High-quality genome assemblies of four members of thePodospora anserinaspecies complex.</title>
        <authorList>
            <person name="Ament-Velasquez S.L."/>
            <person name="Vogan A.A."/>
            <person name="Wallerman O."/>
            <person name="Hartmann F."/>
            <person name="Gautier V."/>
            <person name="Silar P."/>
            <person name="Giraud T."/>
            <person name="Johannesson H."/>
        </authorList>
    </citation>
    <scope>NUCLEOTIDE SEQUENCE [LARGE SCALE GENOMIC DNA]</scope>
    <source>
        <strain evidence="2 3">CBS 411.78</strain>
    </source>
</reference>
<sequence length="317" mass="34622">MKGNVGSNRYRASRGEGNELPKLGVLRSNRPCLVNLIQLEPANNLNASLRSKPQHARLGHLDNLLGVSPVIHVLPLDRQALPYNHGIRYRETLWEHAHKRGPPIVPQGLEAAAHMGASCCSSRTDIKNLHISPHDNDLPSPHRDSNLYRSTAKLARSRRNNHPLPRPQPDTLPPPQHNKLHRQLQQILDTVPQPTIPLWLTKPLLIQRLDVLQRGKDILGIRAILPVFLDPLPAGGHSAVKGAPNSLDLVRVVPRPEKGLDHDELADGEGGGVRAGLDYAADGVPPADDHVGGKGETYFSRVDVVDLLGNLGGEDAD</sequence>
<evidence type="ECO:0000313" key="2">
    <source>
        <dbReference type="EMBL" id="KAK4666412.1"/>
    </source>
</evidence>
<evidence type="ECO:0000313" key="3">
    <source>
        <dbReference type="Proteomes" id="UP001326199"/>
    </source>
</evidence>
<dbReference type="GeneID" id="87925721"/>
<dbReference type="Proteomes" id="UP001326199">
    <property type="component" value="Unassembled WGS sequence"/>
</dbReference>
<dbReference type="EMBL" id="JAFFHB010000004">
    <property type="protein sequence ID" value="KAK4666412.1"/>
    <property type="molecule type" value="Genomic_DNA"/>
</dbReference>
<feature type="region of interest" description="Disordered" evidence="1">
    <location>
        <begin position="156"/>
        <end position="177"/>
    </location>
</feature>